<keyword evidence="3" id="KW-1185">Reference proteome</keyword>
<dbReference type="EMBL" id="AGNL01001895">
    <property type="protein sequence ID" value="EJK76644.1"/>
    <property type="molecule type" value="Genomic_DNA"/>
</dbReference>
<evidence type="ECO:0000313" key="2">
    <source>
        <dbReference type="EMBL" id="EJK76644.1"/>
    </source>
</evidence>
<comment type="caution">
    <text evidence="2">The sequence shown here is derived from an EMBL/GenBank/DDBJ whole genome shotgun (WGS) entry which is preliminary data.</text>
</comment>
<reference evidence="2 3" key="1">
    <citation type="journal article" date="2012" name="Genome Biol.">
        <title>Genome and low-iron response of an oceanic diatom adapted to chronic iron limitation.</title>
        <authorList>
            <person name="Lommer M."/>
            <person name="Specht M."/>
            <person name="Roy A.S."/>
            <person name="Kraemer L."/>
            <person name="Andreson R."/>
            <person name="Gutowska M.A."/>
            <person name="Wolf J."/>
            <person name="Bergner S.V."/>
            <person name="Schilhabel M.B."/>
            <person name="Klostermeier U.C."/>
            <person name="Beiko R.G."/>
            <person name="Rosenstiel P."/>
            <person name="Hippler M."/>
            <person name="Laroche J."/>
        </authorList>
    </citation>
    <scope>NUCLEOTIDE SEQUENCE [LARGE SCALE GENOMIC DNA]</scope>
    <source>
        <strain evidence="2 3">CCMP1005</strain>
    </source>
</reference>
<sequence length="129" mass="13569">RTLSTGPSSPPRDEERSTGRRESGRGRGEAASSTSSYADDAVEVEESIIVPPSGRFRRAAVLLSVYLLTSDPLCVSSCPGARQEVGQAEKSCGEGPPAGRQAGEVVSLVFYQPHGPNCGGPIDRFYTSP</sequence>
<evidence type="ECO:0000313" key="3">
    <source>
        <dbReference type="Proteomes" id="UP000266841"/>
    </source>
</evidence>
<feature type="non-terminal residue" evidence="2">
    <location>
        <position position="1"/>
    </location>
</feature>
<dbReference type="AlphaFoldDB" id="K0TI17"/>
<organism evidence="2 3">
    <name type="scientific">Thalassiosira oceanica</name>
    <name type="common">Marine diatom</name>
    <dbReference type="NCBI Taxonomy" id="159749"/>
    <lineage>
        <taxon>Eukaryota</taxon>
        <taxon>Sar</taxon>
        <taxon>Stramenopiles</taxon>
        <taxon>Ochrophyta</taxon>
        <taxon>Bacillariophyta</taxon>
        <taxon>Coscinodiscophyceae</taxon>
        <taxon>Thalassiosirophycidae</taxon>
        <taxon>Thalassiosirales</taxon>
        <taxon>Thalassiosiraceae</taxon>
        <taxon>Thalassiosira</taxon>
    </lineage>
</organism>
<feature type="compositionally biased region" description="Basic and acidic residues" evidence="1">
    <location>
        <begin position="11"/>
        <end position="28"/>
    </location>
</feature>
<evidence type="ECO:0000256" key="1">
    <source>
        <dbReference type="SAM" id="MobiDB-lite"/>
    </source>
</evidence>
<feature type="region of interest" description="Disordered" evidence="1">
    <location>
        <begin position="1"/>
        <end position="40"/>
    </location>
</feature>
<protein>
    <submittedName>
        <fullName evidence="2">Uncharacterized protein</fullName>
    </submittedName>
</protein>
<feature type="compositionally biased region" description="Low complexity" evidence="1">
    <location>
        <begin position="29"/>
        <end position="39"/>
    </location>
</feature>
<dbReference type="Proteomes" id="UP000266841">
    <property type="component" value="Unassembled WGS sequence"/>
</dbReference>
<accession>K0TI17</accession>
<name>K0TI17_THAOC</name>
<gene>
    <name evidence="2" type="ORF">THAOC_01583</name>
</gene>
<proteinExistence type="predicted"/>